<sequence length="511" mass="58302">MTDTVKRNYDPDTFDWDGDGDVYEDQACVEEVESLLRAALAATAPVEDRWIRPSAVDNDRARVQYNCPYALDKQGKEHLSELIGDTRTLTFNATGYHDHPLSHCVTEISEDMVVRTFKDQPFVSVWGNQARHRRMGHVGAKTVTSRTVPHDWFRNRGYDEVVTDVDSFIKGRGHMQYRIFLATHALYYMTLEEVALWMNGNPDAEFHAIVHRHNKSHGHLNKGEIKYTTNSDGIVKQTNPVTGFSYQHRSVEPLFHVDSCRLFSGSVGLTWDINRLAGDAYHIKFVLCDPTACHKVVDPYALIEKEREVIIRGDVTTYRTLGFEWYVYHHNDGLHVLEDVELYDRLRRLIAGKVRSEKAKDDLMAMCRRLANKNDIISIHQGFVHEVPPEKMSLYVEAAFHADVQAELEIAIKYHRENKKAVDALNAYKKEGKIPMDLTILKDIGKAVALPFTTLTGLLSVQSREIACEFVSTQPAHATVAPVPDPFNLRRRVDKKAIQDVFAGMRRAKIK</sequence>
<dbReference type="Pfam" id="PF01660">
    <property type="entry name" value="Vmethyltransf"/>
    <property type="match status" value="1"/>
</dbReference>
<organism evidence="2">
    <name type="scientific">Anthurium amnicola</name>
    <dbReference type="NCBI Taxonomy" id="1678845"/>
    <lineage>
        <taxon>Eukaryota</taxon>
        <taxon>Viridiplantae</taxon>
        <taxon>Streptophyta</taxon>
        <taxon>Embryophyta</taxon>
        <taxon>Tracheophyta</taxon>
        <taxon>Spermatophyta</taxon>
        <taxon>Magnoliopsida</taxon>
        <taxon>Liliopsida</taxon>
        <taxon>Araceae</taxon>
        <taxon>Pothoideae</taxon>
        <taxon>Potheae</taxon>
        <taxon>Anthurium</taxon>
    </lineage>
</organism>
<reference evidence="2" key="1">
    <citation type="submission" date="2015-07" db="EMBL/GenBank/DDBJ databases">
        <title>Transcriptome Assembly of Anthurium amnicola.</title>
        <authorList>
            <person name="Suzuki J."/>
        </authorList>
    </citation>
    <scope>NUCLEOTIDE SEQUENCE</scope>
</reference>
<dbReference type="GO" id="GO:0016556">
    <property type="term" value="P:mRNA modification"/>
    <property type="evidence" value="ECO:0007669"/>
    <property type="project" value="InterPro"/>
</dbReference>
<evidence type="ECO:0000313" key="2">
    <source>
        <dbReference type="EMBL" id="JAT55818.1"/>
    </source>
</evidence>
<dbReference type="GO" id="GO:0008174">
    <property type="term" value="F:mRNA methyltransferase activity"/>
    <property type="evidence" value="ECO:0007669"/>
    <property type="project" value="InterPro"/>
</dbReference>
<dbReference type="AlphaFoldDB" id="A0A1D1YMI2"/>
<dbReference type="InterPro" id="IPR002588">
    <property type="entry name" value="Alphavirus-like_MT_dom"/>
</dbReference>
<feature type="domain" description="Alphavirus-like MT" evidence="1">
    <location>
        <begin position="67"/>
        <end position="210"/>
    </location>
</feature>
<protein>
    <submittedName>
        <fullName evidence="2">Cyclin-T1-4</fullName>
    </submittedName>
</protein>
<dbReference type="GO" id="GO:0003723">
    <property type="term" value="F:RNA binding"/>
    <property type="evidence" value="ECO:0007669"/>
    <property type="project" value="InterPro"/>
</dbReference>
<proteinExistence type="predicted"/>
<name>A0A1D1YMI2_9ARAE</name>
<accession>A0A1D1YMI2</accession>
<dbReference type="GO" id="GO:0006396">
    <property type="term" value="P:RNA processing"/>
    <property type="evidence" value="ECO:0007669"/>
    <property type="project" value="InterPro"/>
</dbReference>
<gene>
    <name evidence="2" type="primary">CYCT1-4_0</name>
    <name evidence="2" type="ORF">g.83178</name>
</gene>
<dbReference type="EMBL" id="GDJX01012118">
    <property type="protein sequence ID" value="JAT55818.1"/>
    <property type="molecule type" value="Transcribed_RNA"/>
</dbReference>
<evidence type="ECO:0000259" key="1">
    <source>
        <dbReference type="Pfam" id="PF01660"/>
    </source>
</evidence>